<dbReference type="GO" id="GO:0047936">
    <property type="term" value="F:glucose 1-dehydrogenase [NAD(P)+] activity"/>
    <property type="evidence" value="ECO:0007669"/>
    <property type="project" value="UniProtKB-EC"/>
</dbReference>
<dbReference type="OrthoDB" id="9780084at2"/>
<keyword evidence="2 7" id="KW-0560">Oxidoreductase</keyword>
<dbReference type="AlphaFoldDB" id="A0A5C8PIE6"/>
<feature type="domain" description="Ketoreductase" evidence="6">
    <location>
        <begin position="10"/>
        <end position="199"/>
    </location>
</feature>
<dbReference type="InterPro" id="IPR057326">
    <property type="entry name" value="KR_dom"/>
</dbReference>
<gene>
    <name evidence="7" type="ORF">FHP25_21610</name>
</gene>
<dbReference type="InterPro" id="IPR002347">
    <property type="entry name" value="SDR_fam"/>
</dbReference>
<keyword evidence="3" id="KW-0520">NAD</keyword>
<protein>
    <submittedName>
        <fullName evidence="7">Glucose 1-dehydrogenase</fullName>
        <ecNumber evidence="7">1.1.1.47</ecNumber>
    </submittedName>
</protein>
<dbReference type="Gene3D" id="3.40.50.720">
    <property type="entry name" value="NAD(P)-binding Rossmann-like Domain"/>
    <property type="match status" value="1"/>
</dbReference>
<dbReference type="SUPFAM" id="SSF51735">
    <property type="entry name" value="NAD(P)-binding Rossmann-fold domains"/>
    <property type="match status" value="1"/>
</dbReference>
<dbReference type="PANTHER" id="PTHR43180:SF28">
    <property type="entry name" value="NAD(P)-BINDING ROSSMANN-FOLD SUPERFAMILY PROTEIN"/>
    <property type="match status" value="1"/>
</dbReference>
<dbReference type="EMBL" id="VDUZ01000026">
    <property type="protein sequence ID" value="TXL73285.1"/>
    <property type="molecule type" value="Genomic_DNA"/>
</dbReference>
<sequence>MTSSDELAGRVAIVTGGASGIGAACARLLAACGADVVIGDVQDGPGAAVARDIGARASFRHLDVASEGAWLALIDDTLARLGRLDILVNNAGIAGSGSIEDTTVEAWERTHAVNLDGVFLGCKHGIAAMKRTGRGKPAAKGAIVNVSSIAGMVGGAGPCAYTASKGAVRLLTKSVAQHCAEKRYDIRCNSVHPGGIDTPIFNPLWQAVGREAGKALVGALHPVGHMGAPDDIAEAVLYLASDRSRFMTGAELIVDGGITSGFQRRTPLAAP</sequence>
<dbReference type="EC" id="1.1.1.47" evidence="7"/>
<evidence type="ECO:0000256" key="1">
    <source>
        <dbReference type="ARBA" id="ARBA00006484"/>
    </source>
</evidence>
<reference evidence="7 8" key="1">
    <citation type="submission" date="2019-06" db="EMBL/GenBank/DDBJ databases">
        <title>New taxonomy in bacterial strain CC-CFT640, isolated from vineyard.</title>
        <authorList>
            <person name="Lin S.-Y."/>
            <person name="Tsai C.-F."/>
            <person name="Young C.-C."/>
        </authorList>
    </citation>
    <scope>NUCLEOTIDE SEQUENCE [LARGE SCALE GENOMIC DNA]</scope>
    <source>
        <strain evidence="7 8">CC-CFT640</strain>
    </source>
</reference>
<organism evidence="7 8">
    <name type="scientific">Vineibacter terrae</name>
    <dbReference type="NCBI Taxonomy" id="2586908"/>
    <lineage>
        <taxon>Bacteria</taxon>
        <taxon>Pseudomonadati</taxon>
        <taxon>Pseudomonadota</taxon>
        <taxon>Alphaproteobacteria</taxon>
        <taxon>Hyphomicrobiales</taxon>
        <taxon>Vineibacter</taxon>
    </lineage>
</organism>
<evidence type="ECO:0000313" key="7">
    <source>
        <dbReference type="EMBL" id="TXL73285.1"/>
    </source>
</evidence>
<evidence type="ECO:0000256" key="4">
    <source>
        <dbReference type="ARBA" id="ARBA00023098"/>
    </source>
</evidence>
<keyword evidence="4" id="KW-0443">Lipid metabolism</keyword>
<dbReference type="PANTHER" id="PTHR43180">
    <property type="entry name" value="3-OXOACYL-(ACYL-CARRIER-PROTEIN) REDUCTASE (AFU_ORTHOLOGUE AFUA_6G11210)"/>
    <property type="match status" value="1"/>
</dbReference>
<evidence type="ECO:0000256" key="2">
    <source>
        <dbReference type="ARBA" id="ARBA00023002"/>
    </source>
</evidence>
<dbReference type="PRINTS" id="PR00081">
    <property type="entry name" value="GDHRDH"/>
</dbReference>
<proteinExistence type="inferred from homology"/>
<accession>A0A5C8PIE6</accession>
<evidence type="ECO:0000259" key="6">
    <source>
        <dbReference type="SMART" id="SM00822"/>
    </source>
</evidence>
<comment type="similarity">
    <text evidence="1">Belongs to the short-chain dehydrogenases/reductases (SDR) family.</text>
</comment>
<keyword evidence="5" id="KW-0753">Steroid metabolism</keyword>
<evidence type="ECO:0000256" key="5">
    <source>
        <dbReference type="ARBA" id="ARBA00023221"/>
    </source>
</evidence>
<dbReference type="FunFam" id="3.40.50.720:FF:000084">
    <property type="entry name" value="Short-chain dehydrogenase reductase"/>
    <property type="match status" value="1"/>
</dbReference>
<evidence type="ECO:0000256" key="3">
    <source>
        <dbReference type="ARBA" id="ARBA00023027"/>
    </source>
</evidence>
<evidence type="ECO:0000313" key="8">
    <source>
        <dbReference type="Proteomes" id="UP000321638"/>
    </source>
</evidence>
<dbReference type="NCBIfam" id="NF005559">
    <property type="entry name" value="PRK07231.1"/>
    <property type="match status" value="1"/>
</dbReference>
<dbReference type="InterPro" id="IPR036291">
    <property type="entry name" value="NAD(P)-bd_dom_sf"/>
</dbReference>
<dbReference type="GO" id="GO:0008202">
    <property type="term" value="P:steroid metabolic process"/>
    <property type="evidence" value="ECO:0007669"/>
    <property type="project" value="UniProtKB-KW"/>
</dbReference>
<name>A0A5C8PIE6_9HYPH</name>
<dbReference type="RefSeq" id="WP_147849055.1">
    <property type="nucleotide sequence ID" value="NZ_VDUZ01000026.1"/>
</dbReference>
<dbReference type="Proteomes" id="UP000321638">
    <property type="component" value="Unassembled WGS sequence"/>
</dbReference>
<dbReference type="PRINTS" id="PR00080">
    <property type="entry name" value="SDRFAMILY"/>
</dbReference>
<dbReference type="Pfam" id="PF13561">
    <property type="entry name" value="adh_short_C2"/>
    <property type="match status" value="1"/>
</dbReference>
<comment type="caution">
    <text evidence="7">The sequence shown here is derived from an EMBL/GenBank/DDBJ whole genome shotgun (WGS) entry which is preliminary data.</text>
</comment>
<dbReference type="SMART" id="SM00822">
    <property type="entry name" value="PKS_KR"/>
    <property type="match status" value="1"/>
</dbReference>
<keyword evidence="8" id="KW-1185">Reference proteome</keyword>